<protein>
    <submittedName>
        <fullName evidence="2">Uncharacterized protein</fullName>
    </submittedName>
</protein>
<gene>
    <name evidence="2" type="primary">Vigan.02G129700</name>
    <name evidence="2" type="ORF">VIGAN_02129700</name>
</gene>
<feature type="transmembrane region" description="Helical" evidence="1">
    <location>
        <begin position="52"/>
        <end position="70"/>
    </location>
</feature>
<organism evidence="2 3">
    <name type="scientific">Vigna angularis var. angularis</name>
    <dbReference type="NCBI Taxonomy" id="157739"/>
    <lineage>
        <taxon>Eukaryota</taxon>
        <taxon>Viridiplantae</taxon>
        <taxon>Streptophyta</taxon>
        <taxon>Embryophyta</taxon>
        <taxon>Tracheophyta</taxon>
        <taxon>Spermatophyta</taxon>
        <taxon>Magnoliopsida</taxon>
        <taxon>eudicotyledons</taxon>
        <taxon>Gunneridae</taxon>
        <taxon>Pentapetalae</taxon>
        <taxon>rosids</taxon>
        <taxon>fabids</taxon>
        <taxon>Fabales</taxon>
        <taxon>Fabaceae</taxon>
        <taxon>Papilionoideae</taxon>
        <taxon>50 kb inversion clade</taxon>
        <taxon>NPAAA clade</taxon>
        <taxon>indigoferoid/millettioid clade</taxon>
        <taxon>Phaseoleae</taxon>
        <taxon>Vigna</taxon>
    </lineage>
</organism>
<evidence type="ECO:0000313" key="3">
    <source>
        <dbReference type="Proteomes" id="UP000291084"/>
    </source>
</evidence>
<dbReference type="AlphaFoldDB" id="A0A0S3RDE5"/>
<sequence length="71" mass="7998">GILSNSLAFSSNTFTALEFALSFEFFLAFLICSRPYLRFLLCASLYSSSKVFRNHLFLTSISAVILILHLN</sequence>
<feature type="transmembrane region" description="Helical" evidence="1">
    <location>
        <begin position="13"/>
        <end position="32"/>
    </location>
</feature>
<dbReference type="Proteomes" id="UP000291084">
    <property type="component" value="Chromosome 2"/>
</dbReference>
<accession>A0A0S3RDE5</accession>
<feature type="non-terminal residue" evidence="2">
    <location>
        <position position="1"/>
    </location>
</feature>
<evidence type="ECO:0000256" key="1">
    <source>
        <dbReference type="SAM" id="Phobius"/>
    </source>
</evidence>
<dbReference type="EMBL" id="AP015035">
    <property type="protein sequence ID" value="BAT78599.1"/>
    <property type="molecule type" value="Genomic_DNA"/>
</dbReference>
<keyword evidence="3" id="KW-1185">Reference proteome</keyword>
<reference evidence="2 3" key="1">
    <citation type="journal article" date="2015" name="Sci. Rep.">
        <title>The power of single molecule real-time sequencing technology in the de novo assembly of a eukaryotic genome.</title>
        <authorList>
            <person name="Sakai H."/>
            <person name="Naito K."/>
            <person name="Ogiso-Tanaka E."/>
            <person name="Takahashi Y."/>
            <person name="Iseki K."/>
            <person name="Muto C."/>
            <person name="Satou K."/>
            <person name="Teruya K."/>
            <person name="Shiroma A."/>
            <person name="Shimoji M."/>
            <person name="Hirano T."/>
            <person name="Itoh T."/>
            <person name="Kaga A."/>
            <person name="Tomooka N."/>
        </authorList>
    </citation>
    <scope>NUCLEOTIDE SEQUENCE [LARGE SCALE GENOMIC DNA]</scope>
    <source>
        <strain evidence="3">cv. Shumari</strain>
    </source>
</reference>
<proteinExistence type="predicted"/>
<name>A0A0S3RDE5_PHAAN</name>
<evidence type="ECO:0000313" key="2">
    <source>
        <dbReference type="EMBL" id="BAT78599.1"/>
    </source>
</evidence>
<keyword evidence="1" id="KW-0812">Transmembrane</keyword>
<keyword evidence="1" id="KW-1133">Transmembrane helix</keyword>
<keyword evidence="1" id="KW-0472">Membrane</keyword>